<dbReference type="InterPro" id="IPR038765">
    <property type="entry name" value="Papain-like_cys_pep_sf"/>
</dbReference>
<name>W2KEX1_PHYNI</name>
<dbReference type="Proteomes" id="UP000054423">
    <property type="component" value="Unassembled WGS sequence"/>
</dbReference>
<protein>
    <recommendedName>
        <fullName evidence="2">Ubiquitin-like protease family profile domain-containing protein</fullName>
    </recommendedName>
</protein>
<sequence length="115" mass="13763">MVPTGRVSYWMDLHRLCAATIARTNVQTTTYLHNWRTRSLRKVLRRLFSVTVVHSPIQKDGFNCGVFICLYFWRRFWKGAGSDYTEKGLLRRRWDILRTIMEFSDESKDEEKVIE</sequence>
<organism evidence="1">
    <name type="scientific">Phytophthora nicotianae</name>
    <name type="common">Potato buckeye rot agent</name>
    <name type="synonym">Phytophthora parasitica</name>
    <dbReference type="NCBI Taxonomy" id="4792"/>
    <lineage>
        <taxon>Eukaryota</taxon>
        <taxon>Sar</taxon>
        <taxon>Stramenopiles</taxon>
        <taxon>Oomycota</taxon>
        <taxon>Peronosporomycetes</taxon>
        <taxon>Peronosporales</taxon>
        <taxon>Peronosporaceae</taxon>
        <taxon>Phytophthora</taxon>
    </lineage>
</organism>
<accession>W2KEX1</accession>
<evidence type="ECO:0000313" key="1">
    <source>
        <dbReference type="EMBL" id="ETL83801.1"/>
    </source>
</evidence>
<reference evidence="1" key="1">
    <citation type="submission" date="2013-11" db="EMBL/GenBank/DDBJ databases">
        <title>The Genome Sequence of Phytophthora parasitica CHvinca01.</title>
        <authorList>
            <consortium name="The Broad Institute Genomics Platform"/>
            <person name="Russ C."/>
            <person name="Tyler B."/>
            <person name="Panabieres F."/>
            <person name="Shan W."/>
            <person name="Tripathy S."/>
            <person name="Grunwald N."/>
            <person name="Machado M."/>
            <person name="Johnson C.S."/>
            <person name="Arredondo F."/>
            <person name="Hong C."/>
            <person name="Coffey M."/>
            <person name="Young S.K."/>
            <person name="Zeng Q."/>
            <person name="Gargeya S."/>
            <person name="Fitzgerald M."/>
            <person name="Abouelleil A."/>
            <person name="Alvarado L."/>
            <person name="Chapman S.B."/>
            <person name="Gainer-Dewar J."/>
            <person name="Goldberg J."/>
            <person name="Griggs A."/>
            <person name="Gujja S."/>
            <person name="Hansen M."/>
            <person name="Howarth C."/>
            <person name="Imamovic A."/>
            <person name="Ireland A."/>
            <person name="Larimer J."/>
            <person name="McCowan C."/>
            <person name="Murphy C."/>
            <person name="Pearson M."/>
            <person name="Poon T.W."/>
            <person name="Priest M."/>
            <person name="Roberts A."/>
            <person name="Saif S."/>
            <person name="Shea T."/>
            <person name="Sykes S."/>
            <person name="Wortman J."/>
            <person name="Nusbaum C."/>
            <person name="Birren B."/>
        </authorList>
    </citation>
    <scope>NUCLEOTIDE SEQUENCE [LARGE SCALE GENOMIC DNA]</scope>
    <source>
        <strain evidence="1">CHvinca01</strain>
    </source>
</reference>
<evidence type="ECO:0008006" key="2">
    <source>
        <dbReference type="Google" id="ProtNLM"/>
    </source>
</evidence>
<dbReference type="AlphaFoldDB" id="W2KEX1"/>
<dbReference type="SUPFAM" id="SSF54001">
    <property type="entry name" value="Cysteine proteinases"/>
    <property type="match status" value="1"/>
</dbReference>
<gene>
    <name evidence="1" type="ORF">L917_16322</name>
</gene>
<dbReference type="OrthoDB" id="102527at2759"/>
<proteinExistence type="predicted"/>
<dbReference type="EMBL" id="KI681969">
    <property type="protein sequence ID" value="ETL83801.1"/>
    <property type="molecule type" value="Genomic_DNA"/>
</dbReference>
<dbReference type="VEuPathDB" id="FungiDB:PPTG_16569"/>